<reference evidence="1" key="1">
    <citation type="journal article" date="2020" name="mSystems">
        <title>Genome- and Community-Level Interaction Insights into Carbon Utilization and Element Cycling Functions of Hydrothermarchaeota in Hydrothermal Sediment.</title>
        <authorList>
            <person name="Zhou Z."/>
            <person name="Liu Y."/>
            <person name="Xu W."/>
            <person name="Pan J."/>
            <person name="Luo Z.H."/>
            <person name="Li M."/>
        </authorList>
    </citation>
    <scope>NUCLEOTIDE SEQUENCE [LARGE SCALE GENOMIC DNA]</scope>
    <source>
        <strain evidence="1">SpSt-573</strain>
    </source>
</reference>
<dbReference type="Gene3D" id="6.10.250.1680">
    <property type="match status" value="1"/>
</dbReference>
<dbReference type="PANTHER" id="PTHR41913">
    <property type="entry name" value="DUF1684 DOMAIN-CONTAINING PROTEIN"/>
    <property type="match status" value="1"/>
</dbReference>
<dbReference type="Pfam" id="PF07920">
    <property type="entry name" value="DUF1684"/>
    <property type="match status" value="1"/>
</dbReference>
<dbReference type="AlphaFoldDB" id="A0A7C4KHE2"/>
<proteinExistence type="predicted"/>
<protein>
    <submittedName>
        <fullName evidence="1">DUF1684 domain-containing protein</fullName>
    </submittedName>
</protein>
<dbReference type="PANTHER" id="PTHR41913:SF1">
    <property type="entry name" value="DUF1684 DOMAIN-CONTAINING PROTEIN"/>
    <property type="match status" value="1"/>
</dbReference>
<sequence length="175" mass="20311">MTLLSVFSWSEFRREKDDYFRTSRHSPLSAEQKASFQGLRYFPASEQWVFNVPLERYASPKKGFLATNTGEIQEYLNIGQVHFVVEGEEVILQVYQATQGDDYFIPFVDATAPKETYGAGRYLEPEVIGEGWLRLDFNQAYNPYCAYNDLWSCPIPPVENRVKIRIEAGEMKFHD</sequence>
<gene>
    <name evidence="1" type="ORF">ENT37_00230</name>
</gene>
<dbReference type="EMBL" id="DSYK01000011">
    <property type="protein sequence ID" value="HGS20279.1"/>
    <property type="molecule type" value="Genomic_DNA"/>
</dbReference>
<accession>A0A7C4KHE2</accession>
<organism evidence="1">
    <name type="scientific">Anaerolinea thermolimosa</name>
    <dbReference type="NCBI Taxonomy" id="229919"/>
    <lineage>
        <taxon>Bacteria</taxon>
        <taxon>Bacillati</taxon>
        <taxon>Chloroflexota</taxon>
        <taxon>Anaerolineae</taxon>
        <taxon>Anaerolineales</taxon>
        <taxon>Anaerolineaceae</taxon>
        <taxon>Anaerolinea</taxon>
    </lineage>
</organism>
<comment type="caution">
    <text evidence="1">The sequence shown here is derived from an EMBL/GenBank/DDBJ whole genome shotgun (WGS) entry which is preliminary data.</text>
</comment>
<name>A0A7C4KHE2_9CHLR</name>
<dbReference type="InterPro" id="IPR012467">
    <property type="entry name" value="DUF1684"/>
</dbReference>
<evidence type="ECO:0000313" key="1">
    <source>
        <dbReference type="EMBL" id="HGS20279.1"/>
    </source>
</evidence>